<reference evidence="2 3" key="1">
    <citation type="journal article" date="2018" name="PLoS Genet.">
        <title>Population sequencing reveals clonal diversity and ancestral inbreeding in the grapevine cultivar Chardonnay.</title>
        <authorList>
            <person name="Roach M.J."/>
            <person name="Johnson D.L."/>
            <person name="Bohlmann J."/>
            <person name="van Vuuren H.J."/>
            <person name="Jones S.J."/>
            <person name="Pretorius I.S."/>
            <person name="Schmidt S.A."/>
            <person name="Borneman A.R."/>
        </authorList>
    </citation>
    <scope>NUCLEOTIDE SEQUENCE [LARGE SCALE GENOMIC DNA]</scope>
    <source>
        <strain evidence="3">cv. Chardonnay</strain>
        <tissue evidence="2">Leaf</tissue>
    </source>
</reference>
<feature type="region of interest" description="Disordered" evidence="1">
    <location>
        <begin position="1"/>
        <end position="28"/>
    </location>
</feature>
<proteinExistence type="predicted"/>
<name>A0A438HG24_VITVI</name>
<gene>
    <name evidence="2" type="ORF">CK203_038883</name>
</gene>
<dbReference type="AlphaFoldDB" id="A0A438HG24"/>
<comment type="caution">
    <text evidence="2">The sequence shown here is derived from an EMBL/GenBank/DDBJ whole genome shotgun (WGS) entry which is preliminary data.</text>
</comment>
<evidence type="ECO:0000313" key="2">
    <source>
        <dbReference type="EMBL" id="RVW83425.1"/>
    </source>
</evidence>
<organism evidence="2 3">
    <name type="scientific">Vitis vinifera</name>
    <name type="common">Grape</name>
    <dbReference type="NCBI Taxonomy" id="29760"/>
    <lineage>
        <taxon>Eukaryota</taxon>
        <taxon>Viridiplantae</taxon>
        <taxon>Streptophyta</taxon>
        <taxon>Embryophyta</taxon>
        <taxon>Tracheophyta</taxon>
        <taxon>Spermatophyta</taxon>
        <taxon>Magnoliopsida</taxon>
        <taxon>eudicotyledons</taxon>
        <taxon>Gunneridae</taxon>
        <taxon>Pentapetalae</taxon>
        <taxon>rosids</taxon>
        <taxon>Vitales</taxon>
        <taxon>Vitaceae</taxon>
        <taxon>Viteae</taxon>
        <taxon>Vitis</taxon>
    </lineage>
</organism>
<evidence type="ECO:0000256" key="1">
    <source>
        <dbReference type="SAM" id="MobiDB-lite"/>
    </source>
</evidence>
<dbReference type="Proteomes" id="UP000288805">
    <property type="component" value="Unassembled WGS sequence"/>
</dbReference>
<evidence type="ECO:0000313" key="3">
    <source>
        <dbReference type="Proteomes" id="UP000288805"/>
    </source>
</evidence>
<accession>A0A438HG24</accession>
<protein>
    <submittedName>
        <fullName evidence="2">Uncharacterized protein</fullName>
    </submittedName>
</protein>
<sequence length="137" mass="15728">MDNHFPTSRPHLDIAAATQRPHPVPKDRRLRRETHSWLTQAARPILCKHRSLATWAQSHSLENPGRILSGFNRASTTSLGDIVLRSKLAQSLSTYNFRWYKIYHPSMSSWAHMAALHESHPLYISSNGKFPYQGWAN</sequence>
<dbReference type="EMBL" id="QGNW01000229">
    <property type="protein sequence ID" value="RVW83425.1"/>
    <property type="molecule type" value="Genomic_DNA"/>
</dbReference>